<feature type="signal peptide" evidence="3">
    <location>
        <begin position="1"/>
        <end position="23"/>
    </location>
</feature>
<dbReference type="AlphaFoldDB" id="A0A3M2RQR6"/>
<evidence type="ECO:0000256" key="1">
    <source>
        <dbReference type="ARBA" id="ARBA00005964"/>
    </source>
</evidence>
<keyword evidence="3" id="KW-0732">Signal</keyword>
<dbReference type="Pfam" id="PF00135">
    <property type="entry name" value="COesterase"/>
    <property type="match status" value="1"/>
</dbReference>
<organism evidence="5 6">
    <name type="scientific">Fusarium kuroshium</name>
    <dbReference type="NCBI Taxonomy" id="2010991"/>
    <lineage>
        <taxon>Eukaryota</taxon>
        <taxon>Fungi</taxon>
        <taxon>Dikarya</taxon>
        <taxon>Ascomycota</taxon>
        <taxon>Pezizomycotina</taxon>
        <taxon>Sordariomycetes</taxon>
        <taxon>Hypocreomycetidae</taxon>
        <taxon>Hypocreales</taxon>
        <taxon>Nectriaceae</taxon>
        <taxon>Fusarium</taxon>
        <taxon>Fusarium solani species complex</taxon>
    </lineage>
</organism>
<dbReference type="PANTHER" id="PTHR11559">
    <property type="entry name" value="CARBOXYLESTERASE"/>
    <property type="match status" value="1"/>
</dbReference>
<reference evidence="5 6" key="1">
    <citation type="submission" date="2017-06" db="EMBL/GenBank/DDBJ databases">
        <title>Comparative genomic analysis of Ambrosia Fusariam Clade fungi.</title>
        <authorList>
            <person name="Stajich J.E."/>
            <person name="Carrillo J."/>
            <person name="Kijimoto T."/>
            <person name="Eskalen A."/>
            <person name="O'Donnell K."/>
            <person name="Kasson M."/>
        </authorList>
    </citation>
    <scope>NUCLEOTIDE SEQUENCE [LARGE SCALE GENOMIC DNA]</scope>
    <source>
        <strain evidence="5">UCR3666</strain>
    </source>
</reference>
<dbReference type="PROSITE" id="PS00122">
    <property type="entry name" value="CARBOXYLESTERASE_B_1"/>
    <property type="match status" value="1"/>
</dbReference>
<protein>
    <recommendedName>
        <fullName evidence="3">Carboxylic ester hydrolase</fullName>
        <ecNumber evidence="3">3.1.1.-</ecNumber>
    </recommendedName>
</protein>
<evidence type="ECO:0000256" key="2">
    <source>
        <dbReference type="ARBA" id="ARBA00022801"/>
    </source>
</evidence>
<dbReference type="EC" id="3.1.1.-" evidence="3"/>
<dbReference type="InterPro" id="IPR002018">
    <property type="entry name" value="CarbesteraseB"/>
</dbReference>
<dbReference type="InterPro" id="IPR019819">
    <property type="entry name" value="Carboxylesterase_B_CS"/>
</dbReference>
<comment type="caution">
    <text evidence="5">The sequence shown here is derived from an EMBL/GenBank/DDBJ whole genome shotgun (WGS) entry which is preliminary data.</text>
</comment>
<gene>
    <name evidence="5" type="ORF">CDV36_012730</name>
</gene>
<accession>A0A3M2RQR6</accession>
<dbReference type="InterPro" id="IPR029058">
    <property type="entry name" value="AB_hydrolase_fold"/>
</dbReference>
<dbReference type="PROSITE" id="PS00941">
    <property type="entry name" value="CARBOXYLESTERASE_B_2"/>
    <property type="match status" value="1"/>
</dbReference>
<name>A0A3M2RQR6_9HYPO</name>
<evidence type="ECO:0000259" key="4">
    <source>
        <dbReference type="Pfam" id="PF00135"/>
    </source>
</evidence>
<sequence length="550" mass="60240">MRPLFSLLPLVSGVAVAPPKSCSTPTPLPTVDLGYEIHQAISFNETGQYYNFSNIRYARPPTGELRFTPPQPPVKNRETIQKGDIGSSCPQAIAEWYVCNLALQKQVIKSYSECGKHLIPPPDPLEREDCLFLDVIAPRAAFDKPSKKIPVMVWVYGGGYAFGRKGLDGDPSGLIERSKEVDPDGRGVIFVTFNYRGGAFGFLSGPNVRANGTANVGLLDQRLALEWVQGNIHLFGGDKNRVTVFGQSAGGGSTMHQITAYGGLRGRVPFQQAIIQSPGIPLLPGNKQQDDLLQDFLGRLNVSTIREARQLPYEALYKANADMVAISPQGTFTWAPGPDGSFVPALPGTLLAQGGFDKSVKIMTAFNHNETEYFTSQDNVNNTVFVDNLKATFPGAQNSVIDYISNKLYPPVFDGSQPYKDFFTRAKLSLAEAGFVCNTHYLQKAFSRLGSTYGYKFSVPLSFHGLDVFYTFFNGPSEVVPASASPVALMLQRYLVSFALTGKPNAHAEVDMPVYGSKKQLLELTAGSLDIIPDPGSNKRCEWWQKALYF</sequence>
<dbReference type="OrthoDB" id="408631at2759"/>
<dbReference type="Gene3D" id="3.40.50.1820">
    <property type="entry name" value="alpha/beta hydrolase"/>
    <property type="match status" value="1"/>
</dbReference>
<proteinExistence type="inferred from homology"/>
<dbReference type="InterPro" id="IPR050309">
    <property type="entry name" value="Type-B_Carboxylest/Lipase"/>
</dbReference>
<dbReference type="SUPFAM" id="SSF53474">
    <property type="entry name" value="alpha/beta-Hydrolases"/>
    <property type="match status" value="1"/>
</dbReference>
<dbReference type="GO" id="GO:0016787">
    <property type="term" value="F:hydrolase activity"/>
    <property type="evidence" value="ECO:0007669"/>
    <property type="project" value="UniProtKB-KW"/>
</dbReference>
<keyword evidence="2 3" id="KW-0378">Hydrolase</keyword>
<dbReference type="InterPro" id="IPR019826">
    <property type="entry name" value="Carboxylesterase_B_AS"/>
</dbReference>
<dbReference type="EMBL" id="NKUJ01000328">
    <property type="protein sequence ID" value="RMJ07670.1"/>
    <property type="molecule type" value="Genomic_DNA"/>
</dbReference>
<evidence type="ECO:0000313" key="6">
    <source>
        <dbReference type="Proteomes" id="UP000277212"/>
    </source>
</evidence>
<keyword evidence="6" id="KW-1185">Reference proteome</keyword>
<comment type="similarity">
    <text evidence="1 3">Belongs to the type-B carboxylesterase/lipase family.</text>
</comment>
<dbReference type="Proteomes" id="UP000277212">
    <property type="component" value="Unassembled WGS sequence"/>
</dbReference>
<feature type="domain" description="Carboxylesterase type B" evidence="4">
    <location>
        <begin position="45"/>
        <end position="526"/>
    </location>
</feature>
<evidence type="ECO:0000256" key="3">
    <source>
        <dbReference type="RuleBase" id="RU361235"/>
    </source>
</evidence>
<feature type="chain" id="PRO_5017852117" description="Carboxylic ester hydrolase" evidence="3">
    <location>
        <begin position="24"/>
        <end position="550"/>
    </location>
</feature>
<evidence type="ECO:0000313" key="5">
    <source>
        <dbReference type="EMBL" id="RMJ07670.1"/>
    </source>
</evidence>
<dbReference type="STRING" id="2010991.A0A3M2RQR6"/>